<dbReference type="EMBL" id="BQNB010011871">
    <property type="protein sequence ID" value="GJS96244.1"/>
    <property type="molecule type" value="Genomic_DNA"/>
</dbReference>
<evidence type="ECO:0000256" key="1">
    <source>
        <dbReference type="SAM" id="MobiDB-lite"/>
    </source>
</evidence>
<keyword evidence="4" id="KW-1185">Reference proteome</keyword>
<protein>
    <submittedName>
        <fullName evidence="3">Uncharacterized protein</fullName>
    </submittedName>
</protein>
<feature type="compositionally biased region" description="Polar residues" evidence="1">
    <location>
        <begin position="135"/>
        <end position="155"/>
    </location>
</feature>
<keyword evidence="2" id="KW-0472">Membrane</keyword>
<feature type="transmembrane region" description="Helical" evidence="2">
    <location>
        <begin position="35"/>
        <end position="52"/>
    </location>
</feature>
<sequence>MSVVYVLTTLMPDDGGVNPTVEQVRKRAKWDNDNYVCRGLILNGCLILYLIFTRMLNLPKNYRIPWRPNIWLRMHQMDMNESIQVSCIIDKLPSSWKVFKHTLKHFKEELTLVELGSHLRIEESLKVQDSDKPKSNNVASPSVVNMVEHNNSSRYNDNKGKLKHNDKIRVDPNKKAKPTC</sequence>
<reference evidence="3" key="1">
    <citation type="journal article" date="2022" name="Int. J. Mol. Sci.">
        <title>Draft Genome of Tanacetum Coccineum: Genomic Comparison of Closely Related Tanacetum-Family Plants.</title>
        <authorList>
            <person name="Yamashiro T."/>
            <person name="Shiraishi A."/>
            <person name="Nakayama K."/>
            <person name="Satake H."/>
        </authorList>
    </citation>
    <scope>NUCLEOTIDE SEQUENCE</scope>
</reference>
<keyword evidence="2" id="KW-0812">Transmembrane</keyword>
<feature type="compositionally biased region" description="Basic and acidic residues" evidence="1">
    <location>
        <begin position="156"/>
        <end position="174"/>
    </location>
</feature>
<keyword evidence="2" id="KW-1133">Transmembrane helix</keyword>
<comment type="caution">
    <text evidence="3">The sequence shown here is derived from an EMBL/GenBank/DDBJ whole genome shotgun (WGS) entry which is preliminary data.</text>
</comment>
<dbReference type="Proteomes" id="UP001151760">
    <property type="component" value="Unassembled WGS sequence"/>
</dbReference>
<accession>A0ABQ5A0X6</accession>
<evidence type="ECO:0000313" key="4">
    <source>
        <dbReference type="Proteomes" id="UP001151760"/>
    </source>
</evidence>
<reference evidence="3" key="2">
    <citation type="submission" date="2022-01" db="EMBL/GenBank/DDBJ databases">
        <authorList>
            <person name="Yamashiro T."/>
            <person name="Shiraishi A."/>
            <person name="Satake H."/>
            <person name="Nakayama K."/>
        </authorList>
    </citation>
    <scope>NUCLEOTIDE SEQUENCE</scope>
</reference>
<evidence type="ECO:0000313" key="3">
    <source>
        <dbReference type="EMBL" id="GJS96244.1"/>
    </source>
</evidence>
<name>A0ABQ5A0X6_9ASTR</name>
<proteinExistence type="predicted"/>
<organism evidence="3 4">
    <name type="scientific">Tanacetum coccineum</name>
    <dbReference type="NCBI Taxonomy" id="301880"/>
    <lineage>
        <taxon>Eukaryota</taxon>
        <taxon>Viridiplantae</taxon>
        <taxon>Streptophyta</taxon>
        <taxon>Embryophyta</taxon>
        <taxon>Tracheophyta</taxon>
        <taxon>Spermatophyta</taxon>
        <taxon>Magnoliopsida</taxon>
        <taxon>eudicotyledons</taxon>
        <taxon>Gunneridae</taxon>
        <taxon>Pentapetalae</taxon>
        <taxon>asterids</taxon>
        <taxon>campanulids</taxon>
        <taxon>Asterales</taxon>
        <taxon>Asteraceae</taxon>
        <taxon>Asteroideae</taxon>
        <taxon>Anthemideae</taxon>
        <taxon>Anthemidinae</taxon>
        <taxon>Tanacetum</taxon>
    </lineage>
</organism>
<evidence type="ECO:0000256" key="2">
    <source>
        <dbReference type="SAM" id="Phobius"/>
    </source>
</evidence>
<feature type="region of interest" description="Disordered" evidence="1">
    <location>
        <begin position="126"/>
        <end position="180"/>
    </location>
</feature>
<gene>
    <name evidence="3" type="ORF">Tco_0803212</name>
</gene>